<proteinExistence type="inferred from homology"/>
<dbReference type="GO" id="GO:0005094">
    <property type="term" value="F:Rho GDP-dissociation inhibitor activity"/>
    <property type="evidence" value="ECO:0007669"/>
    <property type="project" value="InterPro"/>
</dbReference>
<dbReference type="AlphaFoldDB" id="A0A194QTM2"/>
<protein>
    <recommendedName>
        <fullName evidence="5">Rho GDP-dissociation inhibitor 3</fullName>
    </recommendedName>
    <alternativeName>
        <fullName evidence="6">Rho-GDI gamma</fullName>
    </alternativeName>
</protein>
<name>A0A194QTM2_PAPMA</name>
<dbReference type="STRING" id="76193.A0A194QTM2"/>
<evidence type="ECO:0000313" key="8">
    <source>
        <dbReference type="EMBL" id="KPJ08350.1"/>
    </source>
</evidence>
<dbReference type="InParanoid" id="A0A194QTM2"/>
<dbReference type="PANTHER" id="PTHR10980">
    <property type="entry name" value="RHO GDP-DISSOCIATION INHIBITOR"/>
    <property type="match status" value="1"/>
</dbReference>
<dbReference type="GO" id="GO:0005829">
    <property type="term" value="C:cytosol"/>
    <property type="evidence" value="ECO:0007669"/>
    <property type="project" value="TreeGrafter"/>
</dbReference>
<dbReference type="Proteomes" id="UP000053240">
    <property type="component" value="Unassembled WGS sequence"/>
</dbReference>
<dbReference type="PRINTS" id="PR00492">
    <property type="entry name" value="RHOGDI"/>
</dbReference>
<keyword evidence="3" id="KW-0963">Cytoplasm</keyword>
<dbReference type="FunCoup" id="A0A194QTM2">
    <property type="interactions" value="965"/>
</dbReference>
<dbReference type="PANTHER" id="PTHR10980:SF3">
    <property type="entry name" value="LD16419P"/>
    <property type="match status" value="1"/>
</dbReference>
<organism evidence="8 9">
    <name type="scientific">Papilio machaon</name>
    <name type="common">Old World swallowtail butterfly</name>
    <dbReference type="NCBI Taxonomy" id="76193"/>
    <lineage>
        <taxon>Eukaryota</taxon>
        <taxon>Metazoa</taxon>
        <taxon>Ecdysozoa</taxon>
        <taxon>Arthropoda</taxon>
        <taxon>Hexapoda</taxon>
        <taxon>Insecta</taxon>
        <taxon>Pterygota</taxon>
        <taxon>Neoptera</taxon>
        <taxon>Endopterygota</taxon>
        <taxon>Lepidoptera</taxon>
        <taxon>Glossata</taxon>
        <taxon>Ditrysia</taxon>
        <taxon>Papilionoidea</taxon>
        <taxon>Papilionidae</taxon>
        <taxon>Papilioninae</taxon>
        <taxon>Papilio</taxon>
    </lineage>
</organism>
<evidence type="ECO:0000256" key="2">
    <source>
        <dbReference type="ARBA" id="ARBA00009758"/>
    </source>
</evidence>
<reference evidence="8 9" key="1">
    <citation type="journal article" date="2015" name="Nat. Commun.">
        <title>Outbred genome sequencing and CRISPR/Cas9 gene editing in butterflies.</title>
        <authorList>
            <person name="Li X."/>
            <person name="Fan D."/>
            <person name="Zhang W."/>
            <person name="Liu G."/>
            <person name="Zhang L."/>
            <person name="Zhao L."/>
            <person name="Fang X."/>
            <person name="Chen L."/>
            <person name="Dong Y."/>
            <person name="Chen Y."/>
            <person name="Ding Y."/>
            <person name="Zhao R."/>
            <person name="Feng M."/>
            <person name="Zhu Y."/>
            <person name="Feng Y."/>
            <person name="Jiang X."/>
            <person name="Zhu D."/>
            <person name="Xiang H."/>
            <person name="Feng X."/>
            <person name="Li S."/>
            <person name="Wang J."/>
            <person name="Zhang G."/>
            <person name="Kronforst M.R."/>
            <person name="Wang W."/>
        </authorList>
    </citation>
    <scope>NUCLEOTIDE SEQUENCE [LARGE SCALE GENOMIC DNA]</scope>
    <source>
        <strain evidence="8">Ya'a_city_454_Pm</strain>
        <tissue evidence="8">Whole body</tissue>
    </source>
</reference>
<evidence type="ECO:0000256" key="7">
    <source>
        <dbReference type="SAM" id="MobiDB-lite"/>
    </source>
</evidence>
<feature type="non-terminal residue" evidence="8">
    <location>
        <position position="1"/>
    </location>
</feature>
<dbReference type="SUPFAM" id="SSF81296">
    <property type="entry name" value="E set domains"/>
    <property type="match status" value="1"/>
</dbReference>
<dbReference type="Gene3D" id="2.70.50.30">
    <property type="entry name" value="Coagulation Factor XIII, subunit A, domain 1"/>
    <property type="match status" value="1"/>
</dbReference>
<dbReference type="GO" id="GO:0007266">
    <property type="term" value="P:Rho protein signal transduction"/>
    <property type="evidence" value="ECO:0007669"/>
    <property type="project" value="InterPro"/>
</dbReference>
<sequence length="260" mass="29346">KELFKEISVRLIDVSGDPRAGAHFGQRLSLAIQRGNAASLLGTLPCERSDLGLPTMSGEPEVARTPEGEETEEEEIKSSYRPPPEKTIEEILAADQEDESLRKYKEALLGQAQAGTVIVDPNDPRKVIVKKLALCVTERDDLELDLSGDLTDLKKQVFVIKEGVQYRIRIDFIVQREIVHGLKYVQKTYRMGVPVDKMTHMVGSYPPKTEIQSYTTPPEDAPSGLMARGSYTVNSLFTDDDKNIHLQWEWSFEIKKDWKD</sequence>
<comment type="similarity">
    <text evidence="2">Belongs to the Rho GDI family.</text>
</comment>
<dbReference type="InterPro" id="IPR000406">
    <property type="entry name" value="Rho_GDI"/>
</dbReference>
<evidence type="ECO:0000256" key="5">
    <source>
        <dbReference type="ARBA" id="ARBA00073845"/>
    </source>
</evidence>
<keyword evidence="9" id="KW-1185">Reference proteome</keyword>
<dbReference type="GO" id="GO:0016020">
    <property type="term" value="C:membrane"/>
    <property type="evidence" value="ECO:0007669"/>
    <property type="project" value="TreeGrafter"/>
</dbReference>
<dbReference type="FunFam" id="2.70.50.30:FF:000001">
    <property type="entry name" value="Rho GDP-dissociation inhibitor 1"/>
    <property type="match status" value="1"/>
</dbReference>
<evidence type="ECO:0000256" key="6">
    <source>
        <dbReference type="ARBA" id="ARBA00080671"/>
    </source>
</evidence>
<evidence type="ECO:0000313" key="9">
    <source>
        <dbReference type="Proteomes" id="UP000053240"/>
    </source>
</evidence>
<dbReference type="InterPro" id="IPR024792">
    <property type="entry name" value="RhoGDI_dom_sf"/>
</dbReference>
<dbReference type="InterPro" id="IPR014756">
    <property type="entry name" value="Ig_E-set"/>
</dbReference>
<comment type="function">
    <text evidence="4">Inhibits GDP/GTP exchange reaction of RhoB. Interacts specifically with the GDP- and GTP-bound forms of post-translationally processed Rhob and Rhog proteins, both of which show a growth-regulated expression in mammalian cells. Stimulates the release of the GDP-bound but not the GTP-bound RhoB protein. Also inhibits the GDP/GTP exchange of RhoB but shows less ability to inhibit the dissociation of prebound GTP.</text>
</comment>
<comment type="subcellular location">
    <subcellularLocation>
        <location evidence="1">Cytoplasm</location>
    </subcellularLocation>
</comment>
<accession>A0A194QTM2</accession>
<dbReference type="EMBL" id="KQ461155">
    <property type="protein sequence ID" value="KPJ08350.1"/>
    <property type="molecule type" value="Genomic_DNA"/>
</dbReference>
<evidence type="ECO:0000256" key="3">
    <source>
        <dbReference type="ARBA" id="ARBA00022490"/>
    </source>
</evidence>
<feature type="region of interest" description="Disordered" evidence="7">
    <location>
        <begin position="50"/>
        <end position="82"/>
    </location>
</feature>
<gene>
    <name evidence="8" type="ORF">RR48_13089</name>
</gene>
<evidence type="ECO:0000256" key="4">
    <source>
        <dbReference type="ARBA" id="ARBA00053735"/>
    </source>
</evidence>
<evidence type="ECO:0000256" key="1">
    <source>
        <dbReference type="ARBA" id="ARBA00004496"/>
    </source>
</evidence>
<dbReference type="Pfam" id="PF02115">
    <property type="entry name" value="Rho_GDI"/>
    <property type="match status" value="1"/>
</dbReference>